<feature type="non-terminal residue" evidence="3">
    <location>
        <position position="1"/>
    </location>
</feature>
<dbReference type="PANTHER" id="PTHR23140">
    <property type="entry name" value="RNA PROCESSING PROTEIN LD23810P"/>
    <property type="match status" value="1"/>
</dbReference>
<evidence type="ECO:0000256" key="1">
    <source>
        <dbReference type="ARBA" id="ARBA00022884"/>
    </source>
</evidence>
<organism evidence="3">
    <name type="scientific">Cuerna arida</name>
    <dbReference type="NCBI Taxonomy" id="1464854"/>
    <lineage>
        <taxon>Eukaryota</taxon>
        <taxon>Metazoa</taxon>
        <taxon>Ecdysozoa</taxon>
        <taxon>Arthropoda</taxon>
        <taxon>Hexapoda</taxon>
        <taxon>Insecta</taxon>
        <taxon>Pterygota</taxon>
        <taxon>Neoptera</taxon>
        <taxon>Paraneoptera</taxon>
        <taxon>Hemiptera</taxon>
        <taxon>Auchenorrhyncha</taxon>
        <taxon>Membracoidea</taxon>
        <taxon>Cicadellidae</taxon>
        <taxon>Cicadellinae</taxon>
        <taxon>Proconiini</taxon>
        <taxon>Cuerna</taxon>
    </lineage>
</organism>
<dbReference type="InterPro" id="IPR006569">
    <property type="entry name" value="CID_dom"/>
</dbReference>
<feature type="non-terminal residue" evidence="3">
    <location>
        <position position="109"/>
    </location>
</feature>
<dbReference type="GO" id="GO:0005634">
    <property type="term" value="C:nucleus"/>
    <property type="evidence" value="ECO:0007669"/>
    <property type="project" value="TreeGrafter"/>
</dbReference>
<evidence type="ECO:0000313" key="3">
    <source>
        <dbReference type="EMBL" id="JAS57109.1"/>
    </source>
</evidence>
<dbReference type="SUPFAM" id="SSF48464">
    <property type="entry name" value="ENTH/VHS domain"/>
    <property type="match status" value="1"/>
</dbReference>
<evidence type="ECO:0000259" key="2">
    <source>
        <dbReference type="PROSITE" id="PS51391"/>
    </source>
</evidence>
<dbReference type="EMBL" id="GECZ01012660">
    <property type="protein sequence ID" value="JAS57109.1"/>
    <property type="molecule type" value="Transcribed_RNA"/>
</dbReference>
<name>A0A1B6G3U4_9HEMI</name>
<dbReference type="InterPro" id="IPR008942">
    <property type="entry name" value="ENTH_VHS"/>
</dbReference>
<feature type="domain" description="CID" evidence="2">
    <location>
        <begin position="1"/>
        <end position="62"/>
    </location>
</feature>
<proteinExistence type="predicted"/>
<protein>
    <recommendedName>
        <fullName evidence="2">CID domain-containing protein</fullName>
    </recommendedName>
</protein>
<dbReference type="Pfam" id="PF04818">
    <property type="entry name" value="CID"/>
    <property type="match status" value="1"/>
</dbReference>
<dbReference type="GO" id="GO:0003723">
    <property type="term" value="F:RNA binding"/>
    <property type="evidence" value="ECO:0007669"/>
    <property type="project" value="UniProtKB-KW"/>
</dbReference>
<dbReference type="PANTHER" id="PTHR23140:SF4">
    <property type="entry name" value="PROTEIN CBR-NRD-1"/>
    <property type="match status" value="1"/>
</dbReference>
<dbReference type="InterPro" id="IPR051485">
    <property type="entry name" value="SR-CTD_assoc_factor"/>
</dbReference>
<dbReference type="PROSITE" id="PS51391">
    <property type="entry name" value="CID"/>
    <property type="match status" value="1"/>
</dbReference>
<keyword evidence="1" id="KW-0694">RNA-binding</keyword>
<gene>
    <name evidence="3" type="ORF">g.49277</name>
</gene>
<reference evidence="3" key="1">
    <citation type="submission" date="2015-11" db="EMBL/GenBank/DDBJ databases">
        <title>De novo transcriptome assembly of four potential Pierce s Disease insect vectors from Arizona vineyards.</title>
        <authorList>
            <person name="Tassone E.E."/>
        </authorList>
    </citation>
    <scope>NUCLEOTIDE SEQUENCE</scope>
</reference>
<accession>A0A1B6G3U4</accession>
<dbReference type="AlphaFoldDB" id="A0A1B6G3U4"/>
<sequence length="109" mass="12498">GPEKDVFAPRFAKNIRTVFAHLFQCPQEDKSKVIRVLNLWLKNQVFAPEIIEPLFNFTDPNHPVFKEILSNGATNSTVELSPSQKTMVTKSVNDIIRWRNESQEAMAKN</sequence>
<dbReference type="Gene3D" id="1.25.40.90">
    <property type="match status" value="1"/>
</dbReference>